<reference evidence="1 2" key="1">
    <citation type="submission" date="2017-11" db="EMBL/GenBank/DDBJ databases">
        <title>Evolution of Phototrophy in the Chloroflexi Phylum Driven by Horizontal Gene Transfer.</title>
        <authorList>
            <person name="Ward L.M."/>
            <person name="Hemp J."/>
            <person name="Shih P.M."/>
            <person name="Mcglynn S.E."/>
            <person name="Fischer W."/>
        </authorList>
    </citation>
    <scope>NUCLEOTIDE SEQUENCE [LARGE SCALE GENOMIC DNA]</scope>
    <source>
        <strain evidence="1">JP3_13</strain>
    </source>
</reference>
<dbReference type="Proteomes" id="UP000229681">
    <property type="component" value="Unassembled WGS sequence"/>
</dbReference>
<protein>
    <submittedName>
        <fullName evidence="1">Uncharacterized protein</fullName>
    </submittedName>
</protein>
<dbReference type="EMBL" id="PGTM01000006">
    <property type="protein sequence ID" value="PJF37306.1"/>
    <property type="molecule type" value="Genomic_DNA"/>
</dbReference>
<sequence>MAPDDIVLIGVINRQRDLIAARDSGWYRLPVARAPRWIAVDYVAFYLSRAFGAQNGAVHYYARCTGHELCRRRDLLPDEPEHPRAEALYYRLALGPLCAKQPPILNPTRRPLAFLYTTWARFQAATCLADLYRAFA</sequence>
<proteinExistence type="predicted"/>
<evidence type="ECO:0000313" key="1">
    <source>
        <dbReference type="EMBL" id="PJF37306.1"/>
    </source>
</evidence>
<gene>
    <name evidence="1" type="ORF">CUN49_00970</name>
</gene>
<accession>A0A2M8PID3</accession>
<comment type="caution">
    <text evidence="1">The sequence shown here is derived from an EMBL/GenBank/DDBJ whole genome shotgun (WGS) entry which is preliminary data.</text>
</comment>
<name>A0A2M8PID3_9CHLR</name>
<dbReference type="AlphaFoldDB" id="A0A2M8PID3"/>
<evidence type="ECO:0000313" key="2">
    <source>
        <dbReference type="Proteomes" id="UP000229681"/>
    </source>
</evidence>
<organism evidence="1 2">
    <name type="scientific">Candidatus Thermofonsia Clade 1 bacterium</name>
    <dbReference type="NCBI Taxonomy" id="2364210"/>
    <lineage>
        <taxon>Bacteria</taxon>
        <taxon>Bacillati</taxon>
        <taxon>Chloroflexota</taxon>
        <taxon>Candidatus Thermofontia</taxon>
        <taxon>Candidatus Thermofonsia Clade 1</taxon>
    </lineage>
</organism>